<dbReference type="Proteomes" id="UP000319322">
    <property type="component" value="Unassembled WGS sequence"/>
</dbReference>
<dbReference type="AlphaFoldDB" id="A0A553USN2"/>
<organism evidence="2 3">
    <name type="scientific">Helicobacter mehlei</name>
    <dbReference type="NCBI Taxonomy" id="2316080"/>
    <lineage>
        <taxon>Bacteria</taxon>
        <taxon>Pseudomonadati</taxon>
        <taxon>Campylobacterota</taxon>
        <taxon>Epsilonproteobacteria</taxon>
        <taxon>Campylobacterales</taxon>
        <taxon>Helicobacteraceae</taxon>
        <taxon>Helicobacter</taxon>
    </lineage>
</organism>
<reference evidence="3" key="2">
    <citation type="submission" date="2019-07" db="EMBL/GenBank/DDBJ databases">
        <title>Helicobacter labacensis sp. nov., Helicobacter mehlei sp. nov. and Helicobacter vulpis sp. nov., isolated from gastric mucosa of red fox (Vulpis vulpis).</title>
        <authorList>
            <person name="Papic B."/>
        </authorList>
    </citation>
    <scope>NUCLEOTIDE SEQUENCE [LARGE SCALE GENOMIC DNA]</scope>
    <source>
        <strain evidence="3">L8b</strain>
    </source>
</reference>
<protein>
    <submittedName>
        <fullName evidence="2">Uncharacterized protein</fullName>
    </submittedName>
</protein>
<evidence type="ECO:0000313" key="2">
    <source>
        <dbReference type="EMBL" id="TSA83227.1"/>
    </source>
</evidence>
<dbReference type="EMBL" id="VKGC01000011">
    <property type="protein sequence ID" value="TSA83227.1"/>
    <property type="molecule type" value="Genomic_DNA"/>
</dbReference>
<dbReference type="RefSeq" id="WP_120948623.1">
    <property type="nucleotide sequence ID" value="NZ_QXQP01000021.1"/>
</dbReference>
<keyword evidence="1" id="KW-0812">Transmembrane</keyword>
<reference evidence="2 3" key="1">
    <citation type="submission" date="2019-07" db="EMBL/GenBank/DDBJ databases">
        <title>Helicobacter labacensis sp. nov., Helicobacter mehlei sp. nov. and Helicobacter vulpis sp. nov., isolated from gastric mucosa of red fox (Vulpis vulpis).</title>
        <authorList>
            <person name="Kusar D."/>
            <person name="Gruntar I."/>
            <person name="Pate M."/>
            <person name="Zajc U."/>
            <person name="Ocepek M."/>
        </authorList>
    </citation>
    <scope>NUCLEOTIDE SEQUENCE [LARGE SCALE GENOMIC DNA]</scope>
    <source>
        <strain evidence="2 3">L8b</strain>
    </source>
</reference>
<feature type="transmembrane region" description="Helical" evidence="1">
    <location>
        <begin position="6"/>
        <end position="24"/>
    </location>
</feature>
<feature type="transmembrane region" description="Helical" evidence="1">
    <location>
        <begin position="53"/>
        <end position="74"/>
    </location>
</feature>
<dbReference type="OrthoDB" id="5327224at2"/>
<feature type="transmembrane region" description="Helical" evidence="1">
    <location>
        <begin position="86"/>
        <end position="109"/>
    </location>
</feature>
<sequence length="192" mass="21602">MIAPSVLPALLLSVALSLCVAVFAHKHAWLKALLVFGICHIPVWHAMSPSALLVGFLGAPSPLSLVLCLWALIAKYKDLERFPFRVALFLSLFGAFVFLDMLELLPFSLTHARPIWVIISLCLWSVLAFLVHRPLGVLFLLILLLEALNQLNKGDSFVLLYIGFMDIYLWAVALIWVFKGMLKTLIRNLKHR</sequence>
<keyword evidence="1" id="KW-1133">Transmembrane helix</keyword>
<gene>
    <name evidence="2" type="ORF">FNE76_05280</name>
</gene>
<keyword evidence="1" id="KW-0472">Membrane</keyword>
<proteinExistence type="predicted"/>
<evidence type="ECO:0000313" key="3">
    <source>
        <dbReference type="Proteomes" id="UP000319322"/>
    </source>
</evidence>
<keyword evidence="3" id="KW-1185">Reference proteome</keyword>
<accession>A0A553USN2</accession>
<comment type="caution">
    <text evidence="2">The sequence shown here is derived from an EMBL/GenBank/DDBJ whole genome shotgun (WGS) entry which is preliminary data.</text>
</comment>
<evidence type="ECO:0000256" key="1">
    <source>
        <dbReference type="SAM" id="Phobius"/>
    </source>
</evidence>
<name>A0A553USN2_9HELI</name>
<feature type="transmembrane region" description="Helical" evidence="1">
    <location>
        <begin position="115"/>
        <end position="145"/>
    </location>
</feature>
<feature type="transmembrane region" description="Helical" evidence="1">
    <location>
        <begin position="157"/>
        <end position="178"/>
    </location>
</feature>
<reference evidence="2 3" key="3">
    <citation type="submission" date="2019-07" db="EMBL/GenBank/DDBJ databases">
        <authorList>
            <person name="Papic B."/>
        </authorList>
    </citation>
    <scope>NUCLEOTIDE SEQUENCE [LARGE SCALE GENOMIC DNA]</scope>
    <source>
        <strain evidence="2 3">L8b</strain>
    </source>
</reference>